<dbReference type="Gene3D" id="3.40.50.10320">
    <property type="entry name" value="LmbE-like"/>
    <property type="match status" value="1"/>
</dbReference>
<name>A0A3B0URQ3_9ZZZZ</name>
<dbReference type="EMBL" id="UOEU01000479">
    <property type="protein sequence ID" value="VAW33745.1"/>
    <property type="molecule type" value="Genomic_DNA"/>
</dbReference>
<dbReference type="PANTHER" id="PTHR12993:SF11">
    <property type="entry name" value="N-ACETYLGLUCOSAMINYL-PHOSPHATIDYLINOSITOL DE-N-ACETYLASE"/>
    <property type="match status" value="1"/>
</dbReference>
<dbReference type="PANTHER" id="PTHR12993">
    <property type="entry name" value="N-ACETYLGLUCOSAMINYL-PHOSPHATIDYLINOSITOL DE-N-ACETYLASE-RELATED"/>
    <property type="match status" value="1"/>
</dbReference>
<dbReference type="InterPro" id="IPR024078">
    <property type="entry name" value="LmbE-like_dom_sf"/>
</dbReference>
<dbReference type="AlphaFoldDB" id="A0A3B0URQ3"/>
<dbReference type="GO" id="GO:0016811">
    <property type="term" value="F:hydrolase activity, acting on carbon-nitrogen (but not peptide) bonds, in linear amides"/>
    <property type="evidence" value="ECO:0007669"/>
    <property type="project" value="TreeGrafter"/>
</dbReference>
<dbReference type="InterPro" id="IPR003737">
    <property type="entry name" value="GlcNAc_PI_deacetylase-related"/>
</dbReference>
<organism evidence="1">
    <name type="scientific">hydrothermal vent metagenome</name>
    <dbReference type="NCBI Taxonomy" id="652676"/>
    <lineage>
        <taxon>unclassified sequences</taxon>
        <taxon>metagenomes</taxon>
        <taxon>ecological metagenomes</taxon>
    </lineage>
</organism>
<reference evidence="1" key="1">
    <citation type="submission" date="2018-06" db="EMBL/GenBank/DDBJ databases">
        <authorList>
            <person name="Zhirakovskaya E."/>
        </authorList>
    </citation>
    <scope>NUCLEOTIDE SEQUENCE</scope>
</reference>
<accession>A0A3B0URQ3</accession>
<sequence>MAKNSGLEPFDETKRLIVVAAHPDDLETICGGTIFQLAQRGVKIFSVNCTLGDIGTSDASQNRPGLAAARLQETEAAAKLLGIAQTFNLGRPDGELLPDLELRAQIARLYRLTQADTLLTFDPHWTGQIHPDHRAAGQAALDAYMPSKMLLYRPEQLNEAGADLGCLARVFLFSTDRELDVFVDVTAVYPTKIAASLAHKSQFPNGEANLDWMKELDKKPAETIGVTYVERFKQIDVW</sequence>
<gene>
    <name evidence="1" type="ORF">MNBD_CHLOROFLEXI01-3777</name>
</gene>
<dbReference type="SUPFAM" id="SSF102588">
    <property type="entry name" value="LmbE-like"/>
    <property type="match status" value="1"/>
</dbReference>
<dbReference type="Pfam" id="PF02585">
    <property type="entry name" value="PIG-L"/>
    <property type="match status" value="1"/>
</dbReference>
<protein>
    <submittedName>
        <fullName evidence="1">Uncharacterized protein</fullName>
    </submittedName>
</protein>
<evidence type="ECO:0000313" key="1">
    <source>
        <dbReference type="EMBL" id="VAW33745.1"/>
    </source>
</evidence>
<proteinExistence type="predicted"/>